<gene>
    <name evidence="1" type="ORF">T10_6418</name>
</gene>
<comment type="caution">
    <text evidence="1">The sequence shown here is derived from an EMBL/GenBank/DDBJ whole genome shotgun (WGS) entry which is preliminary data.</text>
</comment>
<proteinExistence type="predicted"/>
<sequence>MWLRLENSLCAYLYVDKFLKQTNSASRENHAGGHFDTFQPLHNYNRRSKLRGQQPEYNALRNCVISSFVQIKLNIRSVCEYKSRPSCSSSSRTNFKYVFHGKLFSSEVKAS</sequence>
<name>A0A0V1N256_9BILA</name>
<evidence type="ECO:0000313" key="2">
    <source>
        <dbReference type="Proteomes" id="UP000054843"/>
    </source>
</evidence>
<organism evidence="1 2">
    <name type="scientific">Trichinella papuae</name>
    <dbReference type="NCBI Taxonomy" id="268474"/>
    <lineage>
        <taxon>Eukaryota</taxon>
        <taxon>Metazoa</taxon>
        <taxon>Ecdysozoa</taxon>
        <taxon>Nematoda</taxon>
        <taxon>Enoplea</taxon>
        <taxon>Dorylaimia</taxon>
        <taxon>Trichinellida</taxon>
        <taxon>Trichinellidae</taxon>
        <taxon>Trichinella</taxon>
    </lineage>
</organism>
<reference evidence="1 2" key="1">
    <citation type="submission" date="2015-01" db="EMBL/GenBank/DDBJ databases">
        <title>Evolution of Trichinella species and genotypes.</title>
        <authorList>
            <person name="Korhonen P.K."/>
            <person name="Edoardo P."/>
            <person name="Giuseppe L.R."/>
            <person name="Gasser R.B."/>
        </authorList>
    </citation>
    <scope>NUCLEOTIDE SEQUENCE [LARGE SCALE GENOMIC DNA]</scope>
    <source>
        <strain evidence="1">ISS1980</strain>
    </source>
</reference>
<accession>A0A0V1N256</accession>
<dbReference type="EMBL" id="JYDO01000015">
    <property type="protein sequence ID" value="KRZ78057.1"/>
    <property type="molecule type" value="Genomic_DNA"/>
</dbReference>
<dbReference type="Proteomes" id="UP000054843">
    <property type="component" value="Unassembled WGS sequence"/>
</dbReference>
<keyword evidence="2" id="KW-1185">Reference proteome</keyword>
<protein>
    <submittedName>
        <fullName evidence="1">Uncharacterized protein</fullName>
    </submittedName>
</protein>
<dbReference type="AlphaFoldDB" id="A0A0V1N256"/>
<evidence type="ECO:0000313" key="1">
    <source>
        <dbReference type="EMBL" id="KRZ78057.1"/>
    </source>
</evidence>